<sequence>MYDGADLTVAELTRYHVKWLIYAMTNNMAGSGRDAPTSQAIYRYLKDSVMILLSGKPVASPLRRMLLSMPSIKLMAEAFLRSALEVGDSRAVETLLQFLDLGIRVNDLSIAVNGRTYTAVERATLLQHLQMTMLLVAHGADVDKTYRKPSGSTRLRHCSQATEHSYNLCSMMGAAANAIQGHDRSSTLGYSLVDSLLRHGAGVDPLALAKVITTKDIAMIEILLHGGLQHQLFEWTQARFLHAAFFALPPASLVKVIVQLQLYGFDFTEARYDCAPHIRWYYQTKDLPPRLIDVVALRGEREIVCMLLSHGSPITPDTVVAAVLSGNADLVEFLLRQKQFANAFSNHFYTTPLAEAVRSQHPILLPMLVGLVELHHIEPNPGIALLAAATEAGDIGLLRKLLSCHCPFSATSMGYAISKATLANQTESTTMLLEAGAEVDFQRIYTLDPCVFNICERPASSFQRPSLPKEMIPLRAAIIHRNKTLIWKLLDHNVSRAGALAAAVEWGDHAIISDLLSVPTIHCTAYIDDEETSTRVYVENGIIDDEDEAIAAAVRAQDLVLLRLVLTNCLGSQATFGIDTAINRGRQAGRNANAGRAPVRFACEFEKCTE</sequence>
<evidence type="ECO:0000313" key="1">
    <source>
        <dbReference type="EMBL" id="SMQ55941.1"/>
    </source>
</evidence>
<keyword evidence="2" id="KW-1185">Reference proteome</keyword>
<reference evidence="1 2" key="1">
    <citation type="submission" date="2016-06" db="EMBL/GenBank/DDBJ databases">
        <authorList>
            <person name="Kjaerup R.B."/>
            <person name="Dalgaard T.S."/>
            <person name="Juul-Madsen H.R."/>
        </authorList>
    </citation>
    <scope>NUCLEOTIDE SEQUENCE [LARGE SCALE GENOMIC DNA]</scope>
</reference>
<gene>
    <name evidence="1" type="ORF">ZT3D7_G11096</name>
</gene>
<accession>A0A1X7S957</accession>
<dbReference type="AlphaFoldDB" id="A0A1X7S957"/>
<dbReference type="EMBL" id="LT853703">
    <property type="protein sequence ID" value="SMQ55941.1"/>
    <property type="molecule type" value="Genomic_DNA"/>
</dbReference>
<protein>
    <submittedName>
        <fullName evidence="1">Uncharacterized protein</fullName>
    </submittedName>
</protein>
<name>A0A1X7S957_ZYMT9</name>
<dbReference type="InterPro" id="IPR036770">
    <property type="entry name" value="Ankyrin_rpt-contain_sf"/>
</dbReference>
<dbReference type="SUPFAM" id="SSF48403">
    <property type="entry name" value="Ankyrin repeat"/>
    <property type="match status" value="2"/>
</dbReference>
<dbReference type="Gene3D" id="1.25.40.20">
    <property type="entry name" value="Ankyrin repeat-containing domain"/>
    <property type="match status" value="2"/>
</dbReference>
<dbReference type="Proteomes" id="UP000215127">
    <property type="component" value="Chromosome 12"/>
</dbReference>
<organism evidence="1 2">
    <name type="scientific">Zymoseptoria tritici (strain ST99CH_3D7)</name>
    <dbReference type="NCBI Taxonomy" id="1276538"/>
    <lineage>
        <taxon>Eukaryota</taxon>
        <taxon>Fungi</taxon>
        <taxon>Dikarya</taxon>
        <taxon>Ascomycota</taxon>
        <taxon>Pezizomycotina</taxon>
        <taxon>Dothideomycetes</taxon>
        <taxon>Dothideomycetidae</taxon>
        <taxon>Mycosphaerellales</taxon>
        <taxon>Mycosphaerellaceae</taxon>
        <taxon>Zymoseptoria</taxon>
    </lineage>
</organism>
<proteinExistence type="predicted"/>
<evidence type="ECO:0000313" key="2">
    <source>
        <dbReference type="Proteomes" id="UP000215127"/>
    </source>
</evidence>
<dbReference type="STRING" id="1276538.A0A1X7S957"/>